<feature type="binding site" evidence="10">
    <location>
        <position position="260"/>
    </location>
    <ligand>
        <name>UDP-N-acetyl-alpha-D-glucosamine</name>
        <dbReference type="ChEBI" id="CHEBI:57705"/>
    </ligand>
</feature>
<dbReference type="InterPro" id="IPR007235">
    <property type="entry name" value="Glyco_trans_28_C"/>
</dbReference>
<organism evidence="13 14">
    <name type="scientific">Paraburkholderia phenazinium</name>
    <dbReference type="NCBI Taxonomy" id="60549"/>
    <lineage>
        <taxon>Bacteria</taxon>
        <taxon>Pseudomonadati</taxon>
        <taxon>Pseudomonadota</taxon>
        <taxon>Betaproteobacteria</taxon>
        <taxon>Burkholderiales</taxon>
        <taxon>Burkholderiaceae</taxon>
        <taxon>Paraburkholderia</taxon>
    </lineage>
</organism>
<dbReference type="GO" id="GO:0009252">
    <property type="term" value="P:peptidoglycan biosynthetic process"/>
    <property type="evidence" value="ECO:0007669"/>
    <property type="project" value="UniProtKB-UniRule"/>
</dbReference>
<dbReference type="InterPro" id="IPR004276">
    <property type="entry name" value="GlycoTrans_28_N"/>
</dbReference>
<feature type="binding site" evidence="10">
    <location>
        <begin position="16"/>
        <end position="18"/>
    </location>
    <ligand>
        <name>UDP-N-acetyl-alpha-D-glucosamine</name>
        <dbReference type="ChEBI" id="CHEBI:57705"/>
    </ligand>
</feature>
<keyword evidence="2 10" id="KW-0132">Cell division</keyword>
<dbReference type="Gene3D" id="3.40.50.2000">
    <property type="entry name" value="Glycogen Phosphorylase B"/>
    <property type="match status" value="2"/>
</dbReference>
<dbReference type="AlphaFoldDB" id="A0A1G8D2Y7"/>
<dbReference type="NCBIfam" id="TIGR01133">
    <property type="entry name" value="murG"/>
    <property type="match status" value="1"/>
</dbReference>
<dbReference type="Pfam" id="PF04101">
    <property type="entry name" value="Glyco_tran_28_C"/>
    <property type="match status" value="1"/>
</dbReference>
<evidence type="ECO:0000256" key="9">
    <source>
        <dbReference type="ARBA" id="ARBA00023316"/>
    </source>
</evidence>
<feature type="binding site" evidence="10">
    <location>
        <position position="128"/>
    </location>
    <ligand>
        <name>UDP-N-acetyl-alpha-D-glucosamine</name>
        <dbReference type="ChEBI" id="CHEBI:57705"/>
    </ligand>
</feature>
<evidence type="ECO:0000256" key="3">
    <source>
        <dbReference type="ARBA" id="ARBA00022676"/>
    </source>
</evidence>
<comment type="subcellular location">
    <subcellularLocation>
        <location evidence="10">Cell membrane</location>
        <topology evidence="10">Peripheral membrane protein</topology>
        <orientation evidence="10">Cytoplasmic side</orientation>
    </subcellularLocation>
</comment>
<dbReference type="SUPFAM" id="SSF53756">
    <property type="entry name" value="UDP-Glycosyltransferase/glycogen phosphorylase"/>
    <property type="match status" value="1"/>
</dbReference>
<comment type="pathway">
    <text evidence="10">Cell wall biogenesis; peptidoglycan biosynthesis.</text>
</comment>
<dbReference type="GO" id="GO:0051301">
    <property type="term" value="P:cell division"/>
    <property type="evidence" value="ECO:0007669"/>
    <property type="project" value="UniProtKB-KW"/>
</dbReference>
<dbReference type="GO" id="GO:0050511">
    <property type="term" value="F:undecaprenyldiphospho-muramoylpentapeptide beta-N-acetylglucosaminyltransferase activity"/>
    <property type="evidence" value="ECO:0007669"/>
    <property type="project" value="UniProtKB-UniRule"/>
</dbReference>
<dbReference type="CDD" id="cd03785">
    <property type="entry name" value="GT28_MurG"/>
    <property type="match status" value="1"/>
</dbReference>
<evidence type="ECO:0000259" key="11">
    <source>
        <dbReference type="Pfam" id="PF03033"/>
    </source>
</evidence>
<dbReference type="GO" id="GO:0051991">
    <property type="term" value="F:UDP-N-acetyl-D-glucosamine:N-acetylmuramoyl-L-alanyl-D-glutamyl-meso-2,6-diaminopimelyl-D-alanyl-D-alanine-diphosphoundecaprenol 4-beta-N-acetylglucosaminlytransferase activity"/>
    <property type="evidence" value="ECO:0007669"/>
    <property type="project" value="RHEA"/>
</dbReference>
<keyword evidence="3 10" id="KW-0328">Glycosyltransferase</keyword>
<keyword evidence="1 10" id="KW-1003">Cell membrane</keyword>
<evidence type="ECO:0000256" key="1">
    <source>
        <dbReference type="ARBA" id="ARBA00022475"/>
    </source>
</evidence>
<dbReference type="OrthoDB" id="9808936at2"/>
<evidence type="ECO:0000256" key="4">
    <source>
        <dbReference type="ARBA" id="ARBA00022679"/>
    </source>
</evidence>
<keyword evidence="7 10" id="KW-0472">Membrane</keyword>
<evidence type="ECO:0000256" key="2">
    <source>
        <dbReference type="ARBA" id="ARBA00022618"/>
    </source>
</evidence>
<feature type="domain" description="Glycosyl transferase family 28 C-terminal" evidence="12">
    <location>
        <begin position="186"/>
        <end position="361"/>
    </location>
</feature>
<comment type="function">
    <text evidence="10">Cell wall formation. Catalyzes the transfer of a GlcNAc subunit on undecaprenyl-pyrophosphoryl-MurNAc-pentapeptide (lipid intermediate I) to form undecaprenyl-pyrophosphoryl-MurNAc-(pentapeptide)GlcNAc (lipid intermediate II).</text>
</comment>
<dbReference type="EMBL" id="FNCJ01000010">
    <property type="protein sequence ID" value="SDH52197.1"/>
    <property type="molecule type" value="Genomic_DNA"/>
</dbReference>
<gene>
    <name evidence="10" type="primary">murG</name>
    <name evidence="13" type="ORF">SAMN05216466_110229</name>
</gene>
<comment type="similarity">
    <text evidence="10">Belongs to the glycosyltransferase 28 family. MurG subfamily.</text>
</comment>
<dbReference type="UniPathway" id="UPA00219"/>
<name>A0A1G8D2Y7_9BURK</name>
<feature type="domain" description="Glycosyltransferase family 28 N-terminal" evidence="11">
    <location>
        <begin position="10"/>
        <end position="146"/>
    </location>
</feature>
<evidence type="ECO:0000259" key="12">
    <source>
        <dbReference type="Pfam" id="PF04101"/>
    </source>
</evidence>
<evidence type="ECO:0000256" key="10">
    <source>
        <dbReference type="HAMAP-Rule" id="MF_00033"/>
    </source>
</evidence>
<feature type="binding site" evidence="10">
    <location>
        <position position="164"/>
    </location>
    <ligand>
        <name>UDP-N-acetyl-alpha-D-glucosamine</name>
        <dbReference type="ChEBI" id="CHEBI:57705"/>
    </ligand>
</feature>
<proteinExistence type="inferred from homology"/>
<dbReference type="Pfam" id="PF03033">
    <property type="entry name" value="Glyco_transf_28"/>
    <property type="match status" value="1"/>
</dbReference>
<accession>A0A1G8D2Y7</accession>
<dbReference type="GO" id="GO:0071555">
    <property type="term" value="P:cell wall organization"/>
    <property type="evidence" value="ECO:0007669"/>
    <property type="project" value="UniProtKB-KW"/>
</dbReference>
<feature type="binding site" evidence="10">
    <location>
        <position position="192"/>
    </location>
    <ligand>
        <name>UDP-N-acetyl-alpha-D-glucosamine</name>
        <dbReference type="ChEBI" id="CHEBI:57705"/>
    </ligand>
</feature>
<keyword evidence="8 10" id="KW-0131">Cell cycle</keyword>
<evidence type="ECO:0000256" key="6">
    <source>
        <dbReference type="ARBA" id="ARBA00022984"/>
    </source>
</evidence>
<dbReference type="InterPro" id="IPR006009">
    <property type="entry name" value="GlcNAc_MurG"/>
</dbReference>
<evidence type="ECO:0000313" key="13">
    <source>
        <dbReference type="EMBL" id="SDH52197.1"/>
    </source>
</evidence>
<evidence type="ECO:0000256" key="5">
    <source>
        <dbReference type="ARBA" id="ARBA00022960"/>
    </source>
</evidence>
<keyword evidence="6 10" id="KW-0573">Peptidoglycan synthesis</keyword>
<dbReference type="Proteomes" id="UP000199706">
    <property type="component" value="Unassembled WGS sequence"/>
</dbReference>
<keyword evidence="9 10" id="KW-0961">Cell wall biogenesis/degradation</keyword>
<reference evidence="13 14" key="1">
    <citation type="submission" date="2016-10" db="EMBL/GenBank/DDBJ databases">
        <authorList>
            <person name="de Groot N.N."/>
        </authorList>
    </citation>
    <scope>NUCLEOTIDE SEQUENCE [LARGE SCALE GENOMIC DNA]</scope>
    <source>
        <strain evidence="13 14">LMG 2247</strain>
    </source>
</reference>
<comment type="catalytic activity">
    <reaction evidence="10">
        <text>di-trans,octa-cis-undecaprenyl diphospho-N-acetyl-alpha-D-muramoyl-L-alanyl-D-glutamyl-meso-2,6-diaminopimeloyl-D-alanyl-D-alanine + UDP-N-acetyl-alpha-D-glucosamine = di-trans,octa-cis-undecaprenyl diphospho-[N-acetyl-alpha-D-glucosaminyl-(1-&gt;4)]-N-acetyl-alpha-D-muramoyl-L-alanyl-D-glutamyl-meso-2,6-diaminopimeloyl-D-alanyl-D-alanine + UDP + H(+)</text>
        <dbReference type="Rhea" id="RHEA:31227"/>
        <dbReference type="ChEBI" id="CHEBI:15378"/>
        <dbReference type="ChEBI" id="CHEBI:57705"/>
        <dbReference type="ChEBI" id="CHEBI:58223"/>
        <dbReference type="ChEBI" id="CHEBI:61387"/>
        <dbReference type="ChEBI" id="CHEBI:61388"/>
        <dbReference type="EC" id="2.4.1.227"/>
    </reaction>
</comment>
<dbReference type="RefSeq" id="WP_090686769.1">
    <property type="nucleotide sequence ID" value="NZ_CADERL010000009.1"/>
</dbReference>
<keyword evidence="4 10" id="KW-0808">Transferase</keyword>
<dbReference type="GO" id="GO:0008360">
    <property type="term" value="P:regulation of cell shape"/>
    <property type="evidence" value="ECO:0007669"/>
    <property type="project" value="UniProtKB-KW"/>
</dbReference>
<comment type="caution">
    <text evidence="10">Lacks conserved residue(s) required for the propagation of feature annotation.</text>
</comment>
<evidence type="ECO:0000313" key="14">
    <source>
        <dbReference type="Proteomes" id="UP000199706"/>
    </source>
</evidence>
<dbReference type="EC" id="2.4.1.227" evidence="10"/>
<dbReference type="PANTHER" id="PTHR21015">
    <property type="entry name" value="UDP-N-ACETYLGLUCOSAMINE--N-ACETYLMURAMYL-(PENTAPEPTIDE) PYROPHOSPHORYL-UNDECAPRENOL N-ACETYLGLUCOSAMINE TRANSFERASE 1"/>
    <property type="match status" value="1"/>
</dbReference>
<evidence type="ECO:0000256" key="7">
    <source>
        <dbReference type="ARBA" id="ARBA00023136"/>
    </source>
</evidence>
<dbReference type="GO" id="GO:0005975">
    <property type="term" value="P:carbohydrate metabolic process"/>
    <property type="evidence" value="ECO:0007669"/>
    <property type="project" value="InterPro"/>
</dbReference>
<dbReference type="HAMAP" id="MF_00033">
    <property type="entry name" value="MurG"/>
    <property type="match status" value="1"/>
</dbReference>
<protein>
    <recommendedName>
        <fullName evidence="10">UDP-N-acetylglucosamine--N-acetylmuramyl-(pentapeptide) pyrophosphoryl-undecaprenol N-acetylglucosamine transferase</fullName>
        <ecNumber evidence="10">2.4.1.227</ecNumber>
    </recommendedName>
    <alternativeName>
        <fullName evidence="10">Undecaprenyl-PP-MurNAc-pentapeptide-UDPGlcNAc GlcNAc transferase</fullName>
    </alternativeName>
</protein>
<evidence type="ECO:0000256" key="8">
    <source>
        <dbReference type="ARBA" id="ARBA00023306"/>
    </source>
</evidence>
<feature type="binding site" evidence="10">
    <location>
        <position position="305"/>
    </location>
    <ligand>
        <name>UDP-N-acetyl-alpha-D-glucosamine</name>
        <dbReference type="ChEBI" id="CHEBI:57705"/>
    </ligand>
</feature>
<keyword evidence="5 10" id="KW-0133">Cell shape</keyword>
<sequence length="385" mass="40668">MTPTQQRTLMVMAGGTGGHVFPGLAVAHLMQAWGWKVVWLGNPAGMEATLVAKHGIPMEYVRFGGLRGKGLKTKLMLPVNLLRACAQSLSVLRRVKPDVVLGMGGYITFPAGLMTALSGRPLVLHEQNSIAGLANKVLAKVAKRVLVAFPDALPHAEWTGNPIREELARALPPKARYAQRSGPLNVLVFGGSLGAAALNEVVPRALALLDPQERPRVVHQAGAKHIDALKANYVEAGLLAANGEAGEAGQEANVRLVPFIDDMKSAYANADLVICRSGAMTVAEIAAVGVAALFVPFPHAVDDHQTTNAAFLADHGAALVVQQRDLTVDGLAAWLRSQTRESLAEMAERSRSLAKPDATEQVAQICASVAGVVPSQSPSTEGRQQ</sequence>
<dbReference type="PANTHER" id="PTHR21015:SF22">
    <property type="entry name" value="GLYCOSYLTRANSFERASE"/>
    <property type="match status" value="1"/>
</dbReference>
<dbReference type="GO" id="GO:0005886">
    <property type="term" value="C:plasma membrane"/>
    <property type="evidence" value="ECO:0007669"/>
    <property type="project" value="UniProtKB-SubCell"/>
</dbReference>